<sequence>MSGGPPLGQPWLADVGNNPNIIRDPPPPPLNAVPGAQAPPPGQQQVVVEQQHHAAPIYGPPVPIGIGGPPIGIAPPFGVGLGIGAFPPLVPPFGVGVGVMDPFMFGGGYHAGGGPLAPIRAGNFLPGAHGGIGFGLHAGGMPFPPPPPGAVAGAIPPFAPAVPLWAPGGGGLAFGNVPAMGVGVAGGMIPPMVGVGGMMGAAAPMQARPAPMVHDGNMGYPAQPEQQEITQIAGGIPAGVTFVESAEHTIIIHIKGNVCPWLSPGAQFQVESMAMASTTGLNRLIQICNNGAGPEDCENMAITECIELGNGMWEKGQTFKYNDAVSRVLTMKDAGWGNTRNRTNGQSLHLWLHRI</sequence>
<accession>A0A9W8YEU1</accession>
<keyword evidence="3" id="KW-1185">Reference proteome</keyword>
<evidence type="ECO:0000313" key="3">
    <source>
        <dbReference type="Proteomes" id="UP001140560"/>
    </source>
</evidence>
<organism evidence="2 3">
    <name type="scientific">Neocucurbitaria cava</name>
    <dbReference type="NCBI Taxonomy" id="798079"/>
    <lineage>
        <taxon>Eukaryota</taxon>
        <taxon>Fungi</taxon>
        <taxon>Dikarya</taxon>
        <taxon>Ascomycota</taxon>
        <taxon>Pezizomycotina</taxon>
        <taxon>Dothideomycetes</taxon>
        <taxon>Pleosporomycetidae</taxon>
        <taxon>Pleosporales</taxon>
        <taxon>Pleosporineae</taxon>
        <taxon>Cucurbitariaceae</taxon>
        <taxon>Neocucurbitaria</taxon>
    </lineage>
</organism>
<feature type="region of interest" description="Disordered" evidence="1">
    <location>
        <begin position="1"/>
        <end position="44"/>
    </location>
</feature>
<reference evidence="2" key="1">
    <citation type="submission" date="2022-10" db="EMBL/GenBank/DDBJ databases">
        <title>Tapping the CABI collections for fungal endophytes: first genome assemblies for Collariella, Neodidymelliopsis, Ascochyta clinopodiicola, Didymella pomorum, Didymosphaeria variabile, Neocosmospora piperis and Neocucurbitaria cava.</title>
        <authorList>
            <person name="Hill R."/>
        </authorList>
    </citation>
    <scope>NUCLEOTIDE SEQUENCE</scope>
    <source>
        <strain evidence="2">IMI 356814</strain>
    </source>
</reference>
<protein>
    <submittedName>
        <fullName evidence="2">Uncharacterized protein</fullName>
    </submittedName>
</protein>
<evidence type="ECO:0000256" key="1">
    <source>
        <dbReference type="SAM" id="MobiDB-lite"/>
    </source>
</evidence>
<evidence type="ECO:0000313" key="2">
    <source>
        <dbReference type="EMBL" id="KAJ4375123.1"/>
    </source>
</evidence>
<dbReference type="AlphaFoldDB" id="A0A9W8YEU1"/>
<dbReference type="Proteomes" id="UP001140560">
    <property type="component" value="Unassembled WGS sequence"/>
</dbReference>
<proteinExistence type="predicted"/>
<gene>
    <name evidence="2" type="ORF">N0V83_002207</name>
</gene>
<comment type="caution">
    <text evidence="2">The sequence shown here is derived from an EMBL/GenBank/DDBJ whole genome shotgun (WGS) entry which is preliminary data.</text>
</comment>
<dbReference type="OrthoDB" id="10057496at2759"/>
<name>A0A9W8YEU1_9PLEO</name>
<dbReference type="EMBL" id="JAPEUY010000003">
    <property type="protein sequence ID" value="KAJ4375123.1"/>
    <property type="molecule type" value="Genomic_DNA"/>
</dbReference>
<feature type="compositionally biased region" description="Pro residues" evidence="1">
    <location>
        <begin position="24"/>
        <end position="42"/>
    </location>
</feature>